<comment type="similarity">
    <text evidence="5">Belongs to the zinc-containing alcohol dehydrogenase family.</text>
</comment>
<dbReference type="Proteomes" id="UP000191522">
    <property type="component" value="Unassembled WGS sequence"/>
</dbReference>
<name>A0A1V6P724_PENDC</name>
<evidence type="ECO:0000256" key="5">
    <source>
        <dbReference type="RuleBase" id="RU361277"/>
    </source>
</evidence>
<dbReference type="SUPFAM" id="SSF50129">
    <property type="entry name" value="GroES-like"/>
    <property type="match status" value="1"/>
</dbReference>
<dbReference type="EMBL" id="MDYL01000019">
    <property type="protein sequence ID" value="OQD72791.1"/>
    <property type="molecule type" value="Genomic_DNA"/>
</dbReference>
<dbReference type="Pfam" id="PF00107">
    <property type="entry name" value="ADH_zinc_N"/>
    <property type="match status" value="1"/>
</dbReference>
<dbReference type="Gene3D" id="3.40.50.720">
    <property type="entry name" value="NAD(P)-binding Rossmann-like Domain"/>
    <property type="match status" value="1"/>
</dbReference>
<keyword evidence="9" id="KW-1185">Reference proteome</keyword>
<dbReference type="AlphaFoldDB" id="A0A1V6P724"/>
<dbReference type="PANTHER" id="PTHR42813">
    <property type="entry name" value="ZINC-TYPE ALCOHOL DEHYDROGENASE-LIKE"/>
    <property type="match status" value="1"/>
</dbReference>
<comment type="cofactor">
    <cofactor evidence="1 5">
        <name>Zn(2+)</name>
        <dbReference type="ChEBI" id="CHEBI:29105"/>
    </cofactor>
</comment>
<proteinExistence type="inferred from homology"/>
<dbReference type="CDD" id="cd08284">
    <property type="entry name" value="FDH_like_2"/>
    <property type="match status" value="1"/>
</dbReference>
<sequence>MQAVVFKEPFRVVLEERPIPTIQRPTDVIVKVQYTALCGSELHVYRGHQPSGANFIMGHEFIGEVWGTGSAIKNFRKGDYVIAPFTTSCGVCFYCSRRMSSRCVESKLFGSPLLDGGQAEYVRVPLADSSLVQTPEAIDKIKLVFMADIFPTGYFAASNAFKGIDEKEIHSSTVLVFGCGPVGLFALINALSYRPGHVLAIDKVTSRLQEADKLGAEAWNYEKDGQGLKDRVIELTDGRGADIVIEVVGHSDALRTGFDLLRPFGRISSVGVHNENLPWTGFEAYSKNLTIQLGRCPVRSIFPEALAEFVRNQSLYKPLTADIRPLSQAPQSFEDFHLMKSQKIIFEAGK</sequence>
<dbReference type="GO" id="GO:0016491">
    <property type="term" value="F:oxidoreductase activity"/>
    <property type="evidence" value="ECO:0007669"/>
    <property type="project" value="UniProtKB-KW"/>
</dbReference>
<evidence type="ECO:0000256" key="3">
    <source>
        <dbReference type="ARBA" id="ARBA00022833"/>
    </source>
</evidence>
<feature type="domain" description="Alcohol dehydrogenase-like C-terminal" evidence="6">
    <location>
        <begin position="181"/>
        <end position="308"/>
    </location>
</feature>
<dbReference type="InterPro" id="IPR013149">
    <property type="entry name" value="ADH-like_C"/>
</dbReference>
<dbReference type="Pfam" id="PF08240">
    <property type="entry name" value="ADH_N"/>
    <property type="match status" value="1"/>
</dbReference>
<dbReference type="PROSITE" id="PS00059">
    <property type="entry name" value="ADH_ZINC"/>
    <property type="match status" value="1"/>
</dbReference>
<evidence type="ECO:0000259" key="7">
    <source>
        <dbReference type="Pfam" id="PF08240"/>
    </source>
</evidence>
<dbReference type="InterPro" id="IPR013154">
    <property type="entry name" value="ADH-like_N"/>
</dbReference>
<evidence type="ECO:0000313" key="9">
    <source>
        <dbReference type="Proteomes" id="UP000191522"/>
    </source>
</evidence>
<dbReference type="InterPro" id="IPR011032">
    <property type="entry name" value="GroES-like_sf"/>
</dbReference>
<keyword evidence="2 5" id="KW-0479">Metal-binding</keyword>
<reference evidence="9" key="1">
    <citation type="journal article" date="2017" name="Nat. Microbiol.">
        <title>Global analysis of biosynthetic gene clusters reveals vast potential of secondary metabolite production in Penicillium species.</title>
        <authorList>
            <person name="Nielsen J.C."/>
            <person name="Grijseels S."/>
            <person name="Prigent S."/>
            <person name="Ji B."/>
            <person name="Dainat J."/>
            <person name="Nielsen K.F."/>
            <person name="Frisvad J.C."/>
            <person name="Workman M."/>
            <person name="Nielsen J."/>
        </authorList>
    </citation>
    <scope>NUCLEOTIDE SEQUENCE [LARGE SCALE GENOMIC DNA]</scope>
    <source>
        <strain evidence="9">IBT 11843</strain>
    </source>
</reference>
<gene>
    <name evidence="8" type="ORF">PENDEC_c019G01564</name>
</gene>
<keyword evidence="3 5" id="KW-0862">Zinc</keyword>
<dbReference type="OrthoDB" id="442947at2759"/>
<dbReference type="OMA" id="NFICGHE"/>
<feature type="domain" description="Alcohol dehydrogenase-like N-terminal" evidence="7">
    <location>
        <begin position="25"/>
        <end position="128"/>
    </location>
</feature>
<dbReference type="PANTHER" id="PTHR42813:SF6">
    <property type="entry name" value="ALCOHOL DEHYDROGENASE (EUROFUNG)"/>
    <property type="match status" value="1"/>
</dbReference>
<accession>A0A1V6P724</accession>
<dbReference type="STRING" id="69771.A0A1V6P724"/>
<dbReference type="InterPro" id="IPR036291">
    <property type="entry name" value="NAD(P)-bd_dom_sf"/>
</dbReference>
<dbReference type="Gene3D" id="3.90.180.10">
    <property type="entry name" value="Medium-chain alcohol dehydrogenases, catalytic domain"/>
    <property type="match status" value="1"/>
</dbReference>
<keyword evidence="4" id="KW-0560">Oxidoreductase</keyword>
<protein>
    <recommendedName>
        <fullName evidence="10">Enoyl reductase (ER) domain-containing protein</fullName>
    </recommendedName>
</protein>
<dbReference type="SUPFAM" id="SSF51735">
    <property type="entry name" value="NAD(P)-binding Rossmann-fold domains"/>
    <property type="match status" value="1"/>
</dbReference>
<evidence type="ECO:0000256" key="4">
    <source>
        <dbReference type="ARBA" id="ARBA00023002"/>
    </source>
</evidence>
<dbReference type="GO" id="GO:0008270">
    <property type="term" value="F:zinc ion binding"/>
    <property type="evidence" value="ECO:0007669"/>
    <property type="project" value="InterPro"/>
</dbReference>
<comment type="caution">
    <text evidence="8">The sequence shown here is derived from an EMBL/GenBank/DDBJ whole genome shotgun (WGS) entry which is preliminary data.</text>
</comment>
<evidence type="ECO:0000256" key="1">
    <source>
        <dbReference type="ARBA" id="ARBA00001947"/>
    </source>
</evidence>
<evidence type="ECO:0000313" key="8">
    <source>
        <dbReference type="EMBL" id="OQD72791.1"/>
    </source>
</evidence>
<evidence type="ECO:0000259" key="6">
    <source>
        <dbReference type="Pfam" id="PF00107"/>
    </source>
</evidence>
<evidence type="ECO:0008006" key="10">
    <source>
        <dbReference type="Google" id="ProtNLM"/>
    </source>
</evidence>
<evidence type="ECO:0000256" key="2">
    <source>
        <dbReference type="ARBA" id="ARBA00022723"/>
    </source>
</evidence>
<dbReference type="InterPro" id="IPR002328">
    <property type="entry name" value="ADH_Zn_CS"/>
</dbReference>
<organism evidence="8 9">
    <name type="scientific">Penicillium decumbens</name>
    <dbReference type="NCBI Taxonomy" id="69771"/>
    <lineage>
        <taxon>Eukaryota</taxon>
        <taxon>Fungi</taxon>
        <taxon>Dikarya</taxon>
        <taxon>Ascomycota</taxon>
        <taxon>Pezizomycotina</taxon>
        <taxon>Eurotiomycetes</taxon>
        <taxon>Eurotiomycetidae</taxon>
        <taxon>Eurotiales</taxon>
        <taxon>Aspergillaceae</taxon>
        <taxon>Penicillium</taxon>
    </lineage>
</organism>